<dbReference type="Gene3D" id="1.20.1270.90">
    <property type="entry name" value="AF1782-like"/>
    <property type="match status" value="1"/>
</dbReference>
<dbReference type="SUPFAM" id="SSF52374">
    <property type="entry name" value="Nucleotidylyl transferase"/>
    <property type="match status" value="1"/>
</dbReference>
<evidence type="ECO:0000259" key="3">
    <source>
        <dbReference type="Pfam" id="PF01467"/>
    </source>
</evidence>
<dbReference type="InterPro" id="IPR014729">
    <property type="entry name" value="Rossmann-like_a/b/a_fold"/>
</dbReference>
<protein>
    <submittedName>
        <fullName evidence="5">Cytidyltransferase</fullName>
    </submittedName>
</protein>
<evidence type="ECO:0000259" key="4">
    <source>
        <dbReference type="Pfam" id="PF04010"/>
    </source>
</evidence>
<evidence type="ECO:0000313" key="6">
    <source>
        <dbReference type="Proteomes" id="UP001063698"/>
    </source>
</evidence>
<keyword evidence="6" id="KW-1185">Reference proteome</keyword>
<feature type="domain" description="Cytidyltransferase-like" evidence="3">
    <location>
        <begin position="86"/>
        <end position="216"/>
    </location>
</feature>
<dbReference type="Pfam" id="PF04010">
    <property type="entry name" value="DUF357"/>
    <property type="match status" value="1"/>
</dbReference>
<reference evidence="5" key="1">
    <citation type="submission" date="2013-11" db="EMBL/GenBank/DDBJ databases">
        <title>Comparative genomics of Ignicoccus.</title>
        <authorList>
            <person name="Podar M."/>
        </authorList>
    </citation>
    <scope>NUCLEOTIDE SEQUENCE</scope>
    <source>
        <strain evidence="5">DSM 13166</strain>
    </source>
</reference>
<dbReference type="InterPro" id="IPR004821">
    <property type="entry name" value="Cyt_trans-like"/>
</dbReference>
<organism evidence="5 6">
    <name type="scientific">Ignicoccus pacificus DSM 13166</name>
    <dbReference type="NCBI Taxonomy" id="940294"/>
    <lineage>
        <taxon>Archaea</taxon>
        <taxon>Thermoproteota</taxon>
        <taxon>Thermoprotei</taxon>
        <taxon>Desulfurococcales</taxon>
        <taxon>Desulfurococcaceae</taxon>
        <taxon>Ignicoccus</taxon>
    </lineage>
</organism>
<dbReference type="AlphaFoldDB" id="A0A977K9P6"/>
<accession>A0A977K9P6</accession>
<dbReference type="InterPro" id="IPR050385">
    <property type="entry name" value="Archaeal_FAD_synthase"/>
</dbReference>
<dbReference type="EMBL" id="CP006868">
    <property type="protein sequence ID" value="UXD21608.1"/>
    <property type="molecule type" value="Genomic_DNA"/>
</dbReference>
<proteinExistence type="predicted"/>
<gene>
    <name evidence="5" type="ORF">IPA_05875</name>
</gene>
<sequence>MKLCERAERYLRGLKEVLDEIEYDEKARKVVELARLYVEDTIYYINKGDCETALVTASYAEGLLDALRMLGLARFSWPKREQKRVVVGGTFDLLHPGHVELFKEASKYGDVIAIVARDETVKRLRGRDPVLPQEQRRYMVSSIKYVKEAIIGGKDPIETVAKLKPDYVFLGPDQNWDEEELERALRERGLNVKVIRMKGKKCIENGVCSSSKIIERVLELFCRRGRRGGRE</sequence>
<dbReference type="InterPro" id="IPR023140">
    <property type="entry name" value="DUF357"/>
</dbReference>
<dbReference type="Proteomes" id="UP001063698">
    <property type="component" value="Chromosome"/>
</dbReference>
<dbReference type="Pfam" id="PF01467">
    <property type="entry name" value="CTP_transf_like"/>
    <property type="match status" value="1"/>
</dbReference>
<evidence type="ECO:0000256" key="2">
    <source>
        <dbReference type="ARBA" id="ARBA00022695"/>
    </source>
</evidence>
<dbReference type="KEGG" id="ipc:IPA_05875"/>
<evidence type="ECO:0000256" key="1">
    <source>
        <dbReference type="ARBA" id="ARBA00022679"/>
    </source>
</evidence>
<dbReference type="NCBIfam" id="TIGR00125">
    <property type="entry name" value="cyt_tran_rel"/>
    <property type="match status" value="1"/>
</dbReference>
<dbReference type="InterPro" id="IPR036809">
    <property type="entry name" value="AF1782-like_sf"/>
</dbReference>
<dbReference type="SUPFAM" id="SSF158372">
    <property type="entry name" value="AF1782-like"/>
    <property type="match status" value="1"/>
</dbReference>
<dbReference type="Gene3D" id="3.40.50.620">
    <property type="entry name" value="HUPs"/>
    <property type="match status" value="1"/>
</dbReference>
<evidence type="ECO:0000313" key="5">
    <source>
        <dbReference type="EMBL" id="UXD21608.1"/>
    </source>
</evidence>
<name>A0A977K9P6_9CREN</name>
<feature type="domain" description="DUF357" evidence="4">
    <location>
        <begin position="9"/>
        <end position="72"/>
    </location>
</feature>
<keyword evidence="2" id="KW-0548">Nucleotidyltransferase</keyword>
<dbReference type="PANTHER" id="PTHR43793">
    <property type="entry name" value="FAD SYNTHASE"/>
    <property type="match status" value="1"/>
</dbReference>
<dbReference type="PANTHER" id="PTHR43793:SF1">
    <property type="entry name" value="FAD SYNTHASE"/>
    <property type="match status" value="1"/>
</dbReference>
<dbReference type="GO" id="GO:0016779">
    <property type="term" value="F:nucleotidyltransferase activity"/>
    <property type="evidence" value="ECO:0007669"/>
    <property type="project" value="UniProtKB-KW"/>
</dbReference>
<keyword evidence="1" id="KW-0808">Transferase</keyword>